<dbReference type="AlphaFoldDB" id="A0A9D4V909"/>
<evidence type="ECO:0000313" key="2">
    <source>
        <dbReference type="EMBL" id="KAI5081680.1"/>
    </source>
</evidence>
<comment type="caution">
    <text evidence="2">The sequence shown here is derived from an EMBL/GenBank/DDBJ whole genome shotgun (WGS) entry which is preliminary data.</text>
</comment>
<proteinExistence type="predicted"/>
<feature type="region of interest" description="Disordered" evidence="1">
    <location>
        <begin position="1"/>
        <end position="51"/>
    </location>
</feature>
<keyword evidence="3" id="KW-1185">Reference proteome</keyword>
<evidence type="ECO:0000313" key="3">
    <source>
        <dbReference type="Proteomes" id="UP000886520"/>
    </source>
</evidence>
<protein>
    <submittedName>
        <fullName evidence="2">Uncharacterized protein</fullName>
    </submittedName>
</protein>
<gene>
    <name evidence="2" type="ORF">GOP47_0001423</name>
</gene>
<accession>A0A9D4V909</accession>
<organism evidence="2 3">
    <name type="scientific">Adiantum capillus-veneris</name>
    <name type="common">Maidenhair fern</name>
    <dbReference type="NCBI Taxonomy" id="13818"/>
    <lineage>
        <taxon>Eukaryota</taxon>
        <taxon>Viridiplantae</taxon>
        <taxon>Streptophyta</taxon>
        <taxon>Embryophyta</taxon>
        <taxon>Tracheophyta</taxon>
        <taxon>Polypodiopsida</taxon>
        <taxon>Polypodiidae</taxon>
        <taxon>Polypodiales</taxon>
        <taxon>Pteridineae</taxon>
        <taxon>Pteridaceae</taxon>
        <taxon>Vittarioideae</taxon>
        <taxon>Adiantum</taxon>
    </lineage>
</organism>
<sequence length="105" mass="11842">MTRRCKTFGNVIGEEGNSSHRPEYVTQNVARQRKPQKLSFGDASQVTQDHSMAEENGGMTIRAIEREHRHQVFGGNATGKGVTMRHGYGFVVTMSNMCRMYVHIL</sequence>
<reference evidence="2" key="1">
    <citation type="submission" date="2021-01" db="EMBL/GenBank/DDBJ databases">
        <title>Adiantum capillus-veneris genome.</title>
        <authorList>
            <person name="Fang Y."/>
            <person name="Liao Q."/>
        </authorList>
    </citation>
    <scope>NUCLEOTIDE SEQUENCE</scope>
    <source>
        <strain evidence="2">H3</strain>
        <tissue evidence="2">Leaf</tissue>
    </source>
</reference>
<evidence type="ECO:0000256" key="1">
    <source>
        <dbReference type="SAM" id="MobiDB-lite"/>
    </source>
</evidence>
<dbReference type="Proteomes" id="UP000886520">
    <property type="component" value="Chromosome 2"/>
</dbReference>
<dbReference type="EMBL" id="JABFUD020000003">
    <property type="protein sequence ID" value="KAI5081680.1"/>
    <property type="molecule type" value="Genomic_DNA"/>
</dbReference>
<name>A0A9D4V909_ADICA</name>